<name>A0A4P6XTV1_9ASCO</name>
<protein>
    <submittedName>
        <fullName evidence="1">Transcription factor C subunit 6</fullName>
    </submittedName>
</protein>
<reference evidence="2" key="1">
    <citation type="submission" date="2019-03" db="EMBL/GenBank/DDBJ databases">
        <title>Snf2 controls pulcherriminic acid biosynthesis and connects pigmentation and antifungal activity of the yeast Metschnikowia pulcherrima.</title>
        <authorList>
            <person name="Gore-Lloyd D."/>
            <person name="Sumann I."/>
            <person name="Brachmann A.O."/>
            <person name="Schneeberger K."/>
            <person name="Ortiz-Merino R.A."/>
            <person name="Moreno-Beltran M."/>
            <person name="Schlaefli M."/>
            <person name="Kirner P."/>
            <person name="Santos Kron A."/>
            <person name="Wolfe K.H."/>
            <person name="Piel J."/>
            <person name="Ahrens C.H."/>
            <person name="Henk D."/>
            <person name="Freimoser F.M."/>
        </authorList>
    </citation>
    <scope>NUCLEOTIDE SEQUENCE [LARGE SCALE GENOMIC DNA]</scope>
    <source>
        <strain evidence="2">APC 1.2</strain>
    </source>
</reference>
<dbReference type="EMBL" id="CP034459">
    <property type="protein sequence ID" value="QBM89314.1"/>
    <property type="molecule type" value="Genomic_DNA"/>
</dbReference>
<evidence type="ECO:0000313" key="1">
    <source>
        <dbReference type="EMBL" id="QBM89314.1"/>
    </source>
</evidence>
<keyword evidence="2" id="KW-1185">Reference proteome</keyword>
<accession>A0A4P6XTV1</accession>
<dbReference type="Proteomes" id="UP000292447">
    <property type="component" value="Chromosome IV"/>
</dbReference>
<dbReference type="AlphaFoldDB" id="A0A4P6XTV1"/>
<dbReference type="STRING" id="2163413.A0A4P6XTV1"/>
<sequence>MSSETTNKLILKASLPRTSDLSFVGRFHHNFGFEEGLFDYLLDQKDMWGDKLFYVNERQFSQWVEKGKHKIREIPMSKEQSGFPALELEEIPKQQFEESFGAIGDIDLKITKGGHVAQHTLKKGDCVSLKEAIDRNGLALNVGGYVTAIKWLHYSSNSLLAVFVINSKEGLASVVNDPALSVFPKKVEPLAAIKTALQIWNYDVELSSLKLSQVYDTSEFGATSRLSWLPAKYANSDSGVLLGIFTDGKLHFFEISAQNTPETTYYKVTKPSWSVWLDAERKSQKLPIPLTAFDFLDHERVIVGTFDGAVAEFTLPNSGESEADARIPSFVTYITDSMINSICVADINKSKVILVNTATAQSFAIQYDQIRQGRVEIGYTVSTLQPLFHHTYRIFVYPDSAESIGYTFARHPHMKHSLLLKTELISTFHISEYLNHPFAVVGNTCGDVYVMNIGRKIFGMPKALNKLVVPLKIWTLFQAPGESALTLSGDYIPVTPDKNEIMCTFTPPEVVISAAAWNENFEGSSTYAFGTYTGLLVLERLDPVLI</sequence>
<organism evidence="1 2">
    <name type="scientific">Metschnikowia aff. pulcherrima</name>
    <dbReference type="NCBI Taxonomy" id="2163413"/>
    <lineage>
        <taxon>Eukaryota</taxon>
        <taxon>Fungi</taxon>
        <taxon>Dikarya</taxon>
        <taxon>Ascomycota</taxon>
        <taxon>Saccharomycotina</taxon>
        <taxon>Pichiomycetes</taxon>
        <taxon>Metschnikowiaceae</taxon>
        <taxon>Metschnikowia</taxon>
    </lineage>
</organism>
<proteinExistence type="predicted"/>
<dbReference type="SUPFAM" id="SSF69322">
    <property type="entry name" value="Tricorn protease domain 2"/>
    <property type="match status" value="1"/>
</dbReference>
<gene>
    <name evidence="1" type="primary">MPUL0D03840</name>
    <name evidence="1" type="ORF">METSCH_D03840</name>
</gene>
<evidence type="ECO:0000313" key="2">
    <source>
        <dbReference type="Proteomes" id="UP000292447"/>
    </source>
</evidence>